<dbReference type="STRING" id="1202772.A0A1V9YIM2"/>
<dbReference type="OrthoDB" id="199838at2759"/>
<dbReference type="AlphaFoldDB" id="A0A1V9YIM2"/>
<comment type="caution">
    <text evidence="1">The sequence shown here is derived from an EMBL/GenBank/DDBJ whole genome shotgun (WGS) entry which is preliminary data.</text>
</comment>
<evidence type="ECO:0000313" key="1">
    <source>
        <dbReference type="EMBL" id="OQR85561.1"/>
    </source>
</evidence>
<evidence type="ECO:0000313" key="2">
    <source>
        <dbReference type="Proteomes" id="UP000243579"/>
    </source>
</evidence>
<gene>
    <name evidence="1" type="ORF">ACHHYP_11692</name>
</gene>
<dbReference type="EMBL" id="JNBR01001654">
    <property type="protein sequence ID" value="OQR85561.1"/>
    <property type="molecule type" value="Genomic_DNA"/>
</dbReference>
<dbReference type="SUPFAM" id="SSF69322">
    <property type="entry name" value="Tricorn protease domain 2"/>
    <property type="match status" value="1"/>
</dbReference>
<reference evidence="1 2" key="1">
    <citation type="journal article" date="2014" name="Genome Biol. Evol.">
        <title>The secreted proteins of Achlya hypogyna and Thraustotheca clavata identify the ancestral oomycete secretome and reveal gene acquisitions by horizontal gene transfer.</title>
        <authorList>
            <person name="Misner I."/>
            <person name="Blouin N."/>
            <person name="Leonard G."/>
            <person name="Richards T.A."/>
            <person name="Lane C.E."/>
        </authorList>
    </citation>
    <scope>NUCLEOTIDE SEQUENCE [LARGE SCALE GENOMIC DNA]</scope>
    <source>
        <strain evidence="1 2">ATCC 48635</strain>
    </source>
</reference>
<protein>
    <submittedName>
        <fullName evidence="1">Uncharacterized protein</fullName>
    </submittedName>
</protein>
<keyword evidence="2" id="KW-1185">Reference proteome</keyword>
<proteinExistence type="predicted"/>
<organism evidence="1 2">
    <name type="scientific">Achlya hypogyna</name>
    <name type="common">Oomycete</name>
    <name type="synonym">Protoachlya hypogyna</name>
    <dbReference type="NCBI Taxonomy" id="1202772"/>
    <lineage>
        <taxon>Eukaryota</taxon>
        <taxon>Sar</taxon>
        <taxon>Stramenopiles</taxon>
        <taxon>Oomycota</taxon>
        <taxon>Saprolegniomycetes</taxon>
        <taxon>Saprolegniales</taxon>
        <taxon>Achlyaceae</taxon>
        <taxon>Achlya</taxon>
    </lineage>
</organism>
<sequence length="898" mass="99177">MPDLNEETLRQLEAEFAAHQRQVQEAREAFLLKKATAAQGEKAAMHATLADLNAQVAASRVARQTLRSQLLDKKASAAAQAAKEDALRRDTWYVQRNHQLEETALRRLELDELQHQRRIMEQQADVVLAQLTAIDAEKRRRRESKAHQIEHLVAKGSILAQQLQHEALLATLVLEEPSPAKTVGQRFASACEGRLWIEQEKAIHQRHDTLRQLNANRHALQQKEEDLWHQQRELENVASNGIDFLVDIHLGGAAPTTHFDVSYPKETNATVSKDADDCDDDVLALAAKWLATGDATIAAMEREIPCPPSPPRPLSPVARTPTTLLVHRLLQDIIDAILKALPAPVDKVEVLRQRREWKATRASLRRVVRRERRQHILFCLRDELLSTVIHELLVEMWEEASNSRRAVSALLTSVLSATLCPQRPPVYVQMLVGALEELRRERLREDDEANSFVPLTRLAHTPVPPNRATSPMTTKIAPSANVQLPPLLDLKTRRIEAPSTTLTTVQLAYWKHVQLTPDSLSFKVKFSIDQVACAPSYLILTGAKGDIAIADAVTGDILRETVQPAVQNIHTAPVSSHFMTVNKEQKATLFAVTNSTGLVPVVQVSKADLVRPDYVVDDIVMAHVLPSVSLVGAPMSFVVGTSDGTLVKLNRGLGVARPLCGLALGTMEPLTTVDTTQPHRSTIALPPMSEYPRREFMHGHNAAITFIGHCDMDLVSADVSGVICYWQYTPEWFSGFGWWKPSRTVYINAPVHAGSITTDGTLLVLLVGSASPPVTLELVQLTLPALDLMPTQLQLPLLRPPLKFQLLPRLEGLPGEYAVVSFEGILFVYSLATGAAVSSTPLKENMTSICIAQDRVVGLVRGKVLSMRIRDCTPSAVVEASIRHTGVVPVSTMVRCCT</sequence>
<dbReference type="Proteomes" id="UP000243579">
    <property type="component" value="Unassembled WGS sequence"/>
</dbReference>
<name>A0A1V9YIM2_ACHHY</name>
<accession>A0A1V9YIM2</accession>